<dbReference type="RefSeq" id="WP_142895048.1">
    <property type="nucleotide sequence ID" value="NZ_ML660052.1"/>
</dbReference>
<gene>
    <name evidence="1" type="ORF">FKG95_04330</name>
</gene>
<dbReference type="OrthoDB" id="8479878at2"/>
<dbReference type="Proteomes" id="UP000315252">
    <property type="component" value="Unassembled WGS sequence"/>
</dbReference>
<name>A0A545U321_9PROT</name>
<evidence type="ECO:0000313" key="2">
    <source>
        <dbReference type="Proteomes" id="UP000315252"/>
    </source>
</evidence>
<proteinExistence type="predicted"/>
<keyword evidence="2" id="KW-1185">Reference proteome</keyword>
<organism evidence="1 2">
    <name type="scientific">Denitrobaculum tricleocarpae</name>
    <dbReference type="NCBI Taxonomy" id="2591009"/>
    <lineage>
        <taxon>Bacteria</taxon>
        <taxon>Pseudomonadati</taxon>
        <taxon>Pseudomonadota</taxon>
        <taxon>Alphaproteobacteria</taxon>
        <taxon>Rhodospirillales</taxon>
        <taxon>Rhodospirillaceae</taxon>
        <taxon>Denitrobaculum</taxon>
    </lineage>
</organism>
<reference evidence="1 2" key="1">
    <citation type="submission" date="2019-06" db="EMBL/GenBank/DDBJ databases">
        <title>Whole genome sequence for Rhodospirillaceae sp. R148.</title>
        <authorList>
            <person name="Wang G."/>
        </authorList>
    </citation>
    <scope>NUCLEOTIDE SEQUENCE [LARGE SCALE GENOMIC DNA]</scope>
    <source>
        <strain evidence="1 2">R148</strain>
    </source>
</reference>
<sequence length="732" mass="78848">MSRPIDPPSPGGDFHTPHLSAKPIGLRRGLLSAGILALSVAAADPAVADFGSASIKELDQATIEVVSDGENYTHVLSSSPAITGRMTMSLDALKYGRIVSWALWPSIKAEAEAGNGMPKEQFQELGASKSYPLGDRPKKVSRDLPFSIPWQKYAPYAKQACNELASELRSFQGKSNEEIFASDRTISLKVRAEVTWEMSGSGAEYPRRGQVSGPAVENSAIKPVVINCKKTPAPPPLTPAVTAAAMIVNGYDPVNFAGKCQMRLKGAISSNVPNLDVTFRYVDGEGKQSDLKSINTTADQSGSFEHSYPLSPGHKTGKIRIVGENFNFTSSWKNYDFECGAEPTNDLLTLLPPRVKFLEVLPTAKEVRVRGHMCPAEAKMIGSYVGRGSTAGKAVLKVGGFAKSQEAFDVEDGDVEYIDDEYDLHWATVKGSLRQKIEFSLVLYNHLGGEVDQMTKKVTFICRKLESVDNFASVDPEPKTVSLTVGPGSGMLLKNGYSCPVRVLLTGNVQSNEHPLSGKVAFFANGEEFKQEALSLGGYSGSGFAAQHDLDWSPKAAPGQTAGNLAGSAPTKQKIVYAMKVFNSHGAEIGRKLKTKEFSCVKLASVGAIPTSPPGKPAGQMAAQPKFTILAPRNRVSNGEIRLSGAKSNQLHTLAFLRKTQSGYKLLNSPQLPKQMMGNTGSFNPDALGGGTWRLKVCQLLNPDQCKQSDFYLKKKKKSPGMPEAAGIRSRR</sequence>
<comment type="caution">
    <text evidence="1">The sequence shown here is derived from an EMBL/GenBank/DDBJ whole genome shotgun (WGS) entry which is preliminary data.</text>
</comment>
<dbReference type="AlphaFoldDB" id="A0A545U321"/>
<accession>A0A545U321</accession>
<dbReference type="EMBL" id="VHSH01000001">
    <property type="protein sequence ID" value="TQV83813.1"/>
    <property type="molecule type" value="Genomic_DNA"/>
</dbReference>
<protein>
    <submittedName>
        <fullName evidence="1">Uncharacterized protein</fullName>
    </submittedName>
</protein>
<evidence type="ECO:0000313" key="1">
    <source>
        <dbReference type="EMBL" id="TQV83813.1"/>
    </source>
</evidence>